<keyword evidence="4" id="KW-0804">Transcription</keyword>
<dbReference type="InterPro" id="IPR036390">
    <property type="entry name" value="WH_DNA-bd_sf"/>
</dbReference>
<dbReference type="GO" id="GO:0000976">
    <property type="term" value="F:transcription cis-regulatory region binding"/>
    <property type="evidence" value="ECO:0007669"/>
    <property type="project" value="TreeGrafter"/>
</dbReference>
<comment type="similarity">
    <text evidence="1">Belongs to the LysR transcriptional regulatory family.</text>
</comment>
<evidence type="ECO:0000313" key="6">
    <source>
        <dbReference type="EMBL" id="CDZ98941.1"/>
    </source>
</evidence>
<evidence type="ECO:0000256" key="4">
    <source>
        <dbReference type="ARBA" id="ARBA00023163"/>
    </source>
</evidence>
<dbReference type="InterPro" id="IPR000847">
    <property type="entry name" value="LysR_HTH_N"/>
</dbReference>
<keyword evidence="7" id="KW-1185">Reference proteome</keyword>
<dbReference type="SUPFAM" id="SSF53850">
    <property type="entry name" value="Periplasmic binding protein-like II"/>
    <property type="match status" value="1"/>
</dbReference>
<dbReference type="STRING" id="1461582.BN1048_00060"/>
<protein>
    <submittedName>
        <fullName evidence="6">HTH-type transcriptional regulator CysL</fullName>
    </submittedName>
</protein>
<dbReference type="OrthoDB" id="107670at2"/>
<name>A0A078M284_9STAP</name>
<proteinExistence type="inferred from homology"/>
<keyword evidence="3" id="KW-0238">DNA-binding</keyword>
<dbReference type="Pfam" id="PF00126">
    <property type="entry name" value="HTH_1"/>
    <property type="match status" value="1"/>
</dbReference>
<dbReference type="PRINTS" id="PR00039">
    <property type="entry name" value="HTHLYSR"/>
</dbReference>
<dbReference type="HOGENOM" id="CLU_039613_6_2_9"/>
<dbReference type="InterPro" id="IPR005119">
    <property type="entry name" value="LysR_subst-bd"/>
</dbReference>
<evidence type="ECO:0000256" key="2">
    <source>
        <dbReference type="ARBA" id="ARBA00023015"/>
    </source>
</evidence>
<gene>
    <name evidence="6" type="primary">cysL_1</name>
    <name evidence="6" type="ORF">BN1048_00060</name>
</gene>
<evidence type="ECO:0000259" key="5">
    <source>
        <dbReference type="PROSITE" id="PS50931"/>
    </source>
</evidence>
<dbReference type="PANTHER" id="PTHR30126">
    <property type="entry name" value="HTH-TYPE TRANSCRIPTIONAL REGULATOR"/>
    <property type="match status" value="1"/>
</dbReference>
<evidence type="ECO:0000256" key="1">
    <source>
        <dbReference type="ARBA" id="ARBA00009437"/>
    </source>
</evidence>
<dbReference type="InterPro" id="IPR036388">
    <property type="entry name" value="WH-like_DNA-bd_sf"/>
</dbReference>
<evidence type="ECO:0000313" key="7">
    <source>
        <dbReference type="Proteomes" id="UP000044136"/>
    </source>
</evidence>
<dbReference type="SUPFAM" id="SSF46785">
    <property type="entry name" value="Winged helix' DNA-binding domain"/>
    <property type="match status" value="1"/>
</dbReference>
<dbReference type="Proteomes" id="UP000044136">
    <property type="component" value="Unassembled WGS sequence"/>
</dbReference>
<sequence>MKVDDYRLLATLSEAKTLRKAAEKLYISQPAVSQRLKSIEDEWGVQIFIRTKKALYTTGVGERIIAHAKKVVDEERLVKDYIAANEGAVEGKISIGVSSLIGYTILPDILAKYLNDFPNVNVKIDVGSTNEIIANQGDYHLSIIRGSRVLNKENELLYSDKHYLVTPKDVELEDLAVIEFQADPDYITHIKNYFEARFNIKYEPQIFVDQITTCRELLRKKVGITVLPELVLDGLDLDNYHIEEVLVGDKPLTRDTFISYDKSVLMLPQVESFINLIKKDSISGEN</sequence>
<dbReference type="eggNOG" id="COG0583">
    <property type="taxonomic scope" value="Bacteria"/>
</dbReference>
<keyword evidence="2" id="KW-0805">Transcription regulation</keyword>
<dbReference type="PROSITE" id="PS50931">
    <property type="entry name" value="HTH_LYSR"/>
    <property type="match status" value="1"/>
</dbReference>
<dbReference type="EMBL" id="CCSE01000001">
    <property type="protein sequence ID" value="CDZ98941.1"/>
    <property type="molecule type" value="Genomic_DNA"/>
</dbReference>
<evidence type="ECO:0000256" key="3">
    <source>
        <dbReference type="ARBA" id="ARBA00023125"/>
    </source>
</evidence>
<organism evidence="6 7">
    <name type="scientific">Jeotgalicoccus saudimassiliensis</name>
    <dbReference type="NCBI Taxonomy" id="1461582"/>
    <lineage>
        <taxon>Bacteria</taxon>
        <taxon>Bacillati</taxon>
        <taxon>Bacillota</taxon>
        <taxon>Bacilli</taxon>
        <taxon>Bacillales</taxon>
        <taxon>Staphylococcaceae</taxon>
        <taxon>Jeotgalicoccus</taxon>
    </lineage>
</organism>
<reference evidence="6 7" key="1">
    <citation type="submission" date="2014-07" db="EMBL/GenBank/DDBJ databases">
        <authorList>
            <person name="Urmite Genomes Urmite Genomes"/>
        </authorList>
    </citation>
    <scope>NUCLEOTIDE SEQUENCE [LARGE SCALE GENOMIC DNA]</scope>
    <source>
        <strain evidence="6 7">13MG44_air</strain>
    </source>
</reference>
<dbReference type="CDD" id="cd05466">
    <property type="entry name" value="PBP2_LTTR_substrate"/>
    <property type="match status" value="1"/>
</dbReference>
<dbReference type="PANTHER" id="PTHR30126:SF78">
    <property type="entry name" value="HTH LYSR-TYPE DOMAIN-CONTAINING PROTEIN"/>
    <property type="match status" value="1"/>
</dbReference>
<dbReference type="Pfam" id="PF03466">
    <property type="entry name" value="LysR_substrate"/>
    <property type="match status" value="1"/>
</dbReference>
<feature type="domain" description="HTH lysR-type" evidence="5">
    <location>
        <begin position="1"/>
        <end position="58"/>
    </location>
</feature>
<dbReference type="RefSeq" id="WP_035807341.1">
    <property type="nucleotide sequence ID" value="NZ_CCSE01000001.1"/>
</dbReference>
<dbReference type="Gene3D" id="3.40.190.290">
    <property type="match status" value="1"/>
</dbReference>
<dbReference type="Gene3D" id="1.10.10.10">
    <property type="entry name" value="Winged helix-like DNA-binding domain superfamily/Winged helix DNA-binding domain"/>
    <property type="match status" value="1"/>
</dbReference>
<dbReference type="AlphaFoldDB" id="A0A078M284"/>
<accession>A0A078M284</accession>
<dbReference type="GO" id="GO:0003700">
    <property type="term" value="F:DNA-binding transcription factor activity"/>
    <property type="evidence" value="ECO:0007669"/>
    <property type="project" value="InterPro"/>
</dbReference>